<dbReference type="EMBL" id="SORE01000007">
    <property type="protein sequence ID" value="TDY51677.1"/>
    <property type="molecule type" value="Genomic_DNA"/>
</dbReference>
<protein>
    <submittedName>
        <fullName evidence="1">Polyketide cyclase/dehydrase/lipid transport protein</fullName>
    </submittedName>
</protein>
<accession>A0A4R8LY11</accession>
<dbReference type="AlphaFoldDB" id="A0A4R8LY11"/>
<gene>
    <name evidence="1" type="ORF">BX592_107245</name>
</gene>
<dbReference type="Pfam" id="PF10604">
    <property type="entry name" value="Polyketide_cyc2"/>
    <property type="match status" value="1"/>
</dbReference>
<sequence>MQPDEYHLATIWRLEAPLQAVWTAIHDSAHWPDWWKNVEQVAELEAGSTDGIGSLQRYTWKGRLPYRVVFNIRVTRIEPLVALEGIASGDLEGIGRWRFTTDQGITVVRYEWRVRTRRGWMNLFAPLAKPLFQWNHDFVMREGGLALARLLDAKLISIEHRS</sequence>
<dbReference type="InterPro" id="IPR019587">
    <property type="entry name" value="Polyketide_cyclase/dehydratase"/>
</dbReference>
<evidence type="ECO:0000313" key="2">
    <source>
        <dbReference type="Proteomes" id="UP000295509"/>
    </source>
</evidence>
<proteinExistence type="predicted"/>
<comment type="caution">
    <text evidence="1">The sequence shown here is derived from an EMBL/GenBank/DDBJ whole genome shotgun (WGS) entry which is preliminary data.</text>
</comment>
<organism evidence="1 2">
    <name type="scientific">Paraburkholderia rhizosphaerae</name>
    <dbReference type="NCBI Taxonomy" id="480658"/>
    <lineage>
        <taxon>Bacteria</taxon>
        <taxon>Pseudomonadati</taxon>
        <taxon>Pseudomonadota</taxon>
        <taxon>Betaproteobacteria</taxon>
        <taxon>Burkholderiales</taxon>
        <taxon>Burkholderiaceae</taxon>
        <taxon>Paraburkholderia</taxon>
    </lineage>
</organism>
<dbReference type="Proteomes" id="UP000295509">
    <property type="component" value="Unassembled WGS sequence"/>
</dbReference>
<dbReference type="OrthoDB" id="5402478at2"/>
<evidence type="ECO:0000313" key="1">
    <source>
        <dbReference type="EMBL" id="TDY51677.1"/>
    </source>
</evidence>
<name>A0A4R8LY11_9BURK</name>
<dbReference type="InterPro" id="IPR023393">
    <property type="entry name" value="START-like_dom_sf"/>
</dbReference>
<dbReference type="RefSeq" id="WP_134191991.1">
    <property type="nucleotide sequence ID" value="NZ_JBHLUW010000046.1"/>
</dbReference>
<dbReference type="SUPFAM" id="SSF55961">
    <property type="entry name" value="Bet v1-like"/>
    <property type="match status" value="1"/>
</dbReference>
<dbReference type="Gene3D" id="3.30.530.20">
    <property type="match status" value="1"/>
</dbReference>
<reference evidence="1 2" key="1">
    <citation type="submission" date="2019-03" db="EMBL/GenBank/DDBJ databases">
        <title>Genomic Encyclopedia of Type Strains, Phase III (KMG-III): the genomes of soil and plant-associated and newly described type strains.</title>
        <authorList>
            <person name="Whitman W."/>
        </authorList>
    </citation>
    <scope>NUCLEOTIDE SEQUENCE [LARGE SCALE GENOMIC DNA]</scope>
    <source>
        <strain evidence="1 2">LMG 29544</strain>
    </source>
</reference>
<keyword evidence="2" id="KW-1185">Reference proteome</keyword>
<dbReference type="CDD" id="cd07824">
    <property type="entry name" value="SRPBCC_6"/>
    <property type="match status" value="1"/>
</dbReference>